<keyword evidence="5" id="KW-0472">Membrane</keyword>
<dbReference type="GO" id="GO:0036503">
    <property type="term" value="P:ERAD pathway"/>
    <property type="evidence" value="ECO:0007669"/>
    <property type="project" value="TreeGrafter"/>
</dbReference>
<keyword evidence="1 3" id="KW-0863">Zinc-finger</keyword>
<evidence type="ECO:0000256" key="1">
    <source>
        <dbReference type="ARBA" id="ARBA00022771"/>
    </source>
</evidence>
<dbReference type="PANTHER" id="PTHR15302">
    <property type="entry name" value="E3 UBIQUITIN-PROTEIN LIGASE RNF103"/>
    <property type="match status" value="1"/>
</dbReference>
<feature type="region of interest" description="Disordered" evidence="4">
    <location>
        <begin position="603"/>
        <end position="623"/>
    </location>
</feature>
<feature type="transmembrane region" description="Helical" evidence="5">
    <location>
        <begin position="364"/>
        <end position="386"/>
    </location>
</feature>
<evidence type="ECO:0000313" key="7">
    <source>
        <dbReference type="EnsemblMetazoa" id="BGLB009697-PB"/>
    </source>
</evidence>
<dbReference type="SUPFAM" id="SSF57850">
    <property type="entry name" value="RING/U-box"/>
    <property type="match status" value="1"/>
</dbReference>
<reference evidence="7" key="1">
    <citation type="submission" date="2020-05" db="UniProtKB">
        <authorList>
            <consortium name="EnsemblMetazoa"/>
        </authorList>
    </citation>
    <scope>IDENTIFICATION</scope>
    <source>
        <strain evidence="7">BB02</strain>
    </source>
</reference>
<dbReference type="VEuPathDB" id="VectorBase:BGLB009697"/>
<dbReference type="SMART" id="SM00184">
    <property type="entry name" value="RING"/>
    <property type="match status" value="1"/>
</dbReference>
<dbReference type="InterPro" id="IPR042494">
    <property type="entry name" value="RNF103"/>
</dbReference>
<keyword evidence="1 3" id="KW-0479">Metal-binding</keyword>
<feature type="transmembrane region" description="Helical" evidence="5">
    <location>
        <begin position="334"/>
        <end position="352"/>
    </location>
</feature>
<feature type="compositionally biased region" description="Low complexity" evidence="4">
    <location>
        <begin position="603"/>
        <end position="615"/>
    </location>
</feature>
<keyword evidence="5" id="KW-1133">Transmembrane helix</keyword>
<sequence length="755" mass="86594">MWLKLCLLLLYIFLLFIISRMLDAIYWCEIGYGASFSRQLLDPMVLSVSKLKALLEQRGVSYEGVIEKSELGRLVDSTGEVTAEEAEIALEENDQSADTNFTSGAHFIEQVEDAKDSVWLVQILSYSGHQRILSYDRWKAIRGKVSRFGVRTGILDCSLDYKYCYSKGWKSPFLLLALPSQFEKKANVAMYNYSGSVKETAVLHWVHEKLNEKVSQIENPLEYHQEWKSFSKNQIESEIRAVLFTKHQNIPMFFSALSVKFPGRVKFGVVFMDSSNKIQQWKDVLSEDHILTFPAYKIYSQENVYVYGNQPNERYSFESMEIVLKFLYPCLNDIFILSFCMANIMSWFELFISNCGAFKRVRKLLWCMVKYNIIVIMLWLPIIGIFQMPFLDRMPQLALKVFRIFCMSWMGTILRSDYIFLVNNPIYIYSFFLIYSVIITLVCKKYRREEQEEDWFNFAQMRTLTYLRPNDFFEPMRIGGSDFLGGLEIFGSQLSQPSLWLQPSVSPEYIKYLPTWPFSPKPISEQLQENIGKIEQAMNEITLSSSSMDFAACSTISAHSSTVSLHCQCQKNKHSSMKNSSFLCDNGHQPENLCMKGLQTVNSPNSSESYSSLQSIPIPQTDQRPEEQSKVFVACSCAVTSLAESLSLPSPSHCLDNKTTDSAVLALNHWSQTSEANVSTSSPCNSGFPAGYLETYQCVICLDDFAPQISLCGLPCGHVFHETCIIRWLNRDKHFCPMCRWPSYKVAQNIAQNQS</sequence>
<name>A0A2C9JXM0_BIOGL</name>
<dbReference type="InterPro" id="IPR001841">
    <property type="entry name" value="Znf_RING"/>
</dbReference>
<organism evidence="7 8">
    <name type="scientific">Biomphalaria glabrata</name>
    <name type="common">Bloodfluke planorb</name>
    <name type="synonym">Freshwater snail</name>
    <dbReference type="NCBI Taxonomy" id="6526"/>
    <lineage>
        <taxon>Eukaryota</taxon>
        <taxon>Metazoa</taxon>
        <taxon>Spiralia</taxon>
        <taxon>Lophotrochozoa</taxon>
        <taxon>Mollusca</taxon>
        <taxon>Gastropoda</taxon>
        <taxon>Heterobranchia</taxon>
        <taxon>Euthyneura</taxon>
        <taxon>Panpulmonata</taxon>
        <taxon>Hygrophila</taxon>
        <taxon>Lymnaeoidea</taxon>
        <taxon>Planorbidae</taxon>
        <taxon>Biomphalaria</taxon>
    </lineage>
</organism>
<dbReference type="Gene3D" id="3.30.40.10">
    <property type="entry name" value="Zinc/RING finger domain, C3HC4 (zinc finger)"/>
    <property type="match status" value="1"/>
</dbReference>
<dbReference type="Pfam" id="PF13639">
    <property type="entry name" value="zf-RING_2"/>
    <property type="match status" value="1"/>
</dbReference>
<dbReference type="Proteomes" id="UP000076420">
    <property type="component" value="Unassembled WGS sequence"/>
</dbReference>
<dbReference type="PANTHER" id="PTHR15302:SF0">
    <property type="entry name" value="E3 UBIQUITIN-PROTEIN LIGASE RNF103"/>
    <property type="match status" value="1"/>
</dbReference>
<protein>
    <recommendedName>
        <fullName evidence="6">RING-type domain-containing protein</fullName>
    </recommendedName>
</protein>
<dbReference type="VEuPathDB" id="VectorBase:BGLAX_032687"/>
<dbReference type="AlphaFoldDB" id="A0A2C9JXM0"/>
<dbReference type="OrthoDB" id="21204at2759"/>
<feature type="domain" description="RING-type" evidence="6">
    <location>
        <begin position="698"/>
        <end position="740"/>
    </location>
</feature>
<dbReference type="KEGG" id="bgt:106072129"/>
<dbReference type="EnsemblMetazoa" id="BGLB009697-RB">
    <property type="protein sequence ID" value="BGLB009697-PB"/>
    <property type="gene ID" value="BGLB009697"/>
</dbReference>
<dbReference type="GO" id="GO:0016567">
    <property type="term" value="P:protein ubiquitination"/>
    <property type="evidence" value="ECO:0007669"/>
    <property type="project" value="InterPro"/>
</dbReference>
<keyword evidence="5" id="KW-0812">Transmembrane</keyword>
<dbReference type="GO" id="GO:0008270">
    <property type="term" value="F:zinc ion binding"/>
    <property type="evidence" value="ECO:0007669"/>
    <property type="project" value="UniProtKB-KW"/>
</dbReference>
<dbReference type="CDD" id="cd16473">
    <property type="entry name" value="RING-H2_RNF103"/>
    <property type="match status" value="1"/>
</dbReference>
<proteinExistence type="predicted"/>
<evidence type="ECO:0000256" key="2">
    <source>
        <dbReference type="ARBA" id="ARBA00022833"/>
    </source>
</evidence>
<dbReference type="STRING" id="6526.A0A2C9JXM0"/>
<evidence type="ECO:0000256" key="3">
    <source>
        <dbReference type="PROSITE-ProRule" id="PRU00175"/>
    </source>
</evidence>
<evidence type="ECO:0000313" key="8">
    <source>
        <dbReference type="Proteomes" id="UP000076420"/>
    </source>
</evidence>
<evidence type="ECO:0000256" key="5">
    <source>
        <dbReference type="SAM" id="Phobius"/>
    </source>
</evidence>
<dbReference type="InterPro" id="IPR013083">
    <property type="entry name" value="Znf_RING/FYVE/PHD"/>
</dbReference>
<keyword evidence="2" id="KW-0862">Zinc</keyword>
<gene>
    <name evidence="7" type="primary">106072129</name>
</gene>
<evidence type="ECO:0000256" key="4">
    <source>
        <dbReference type="SAM" id="MobiDB-lite"/>
    </source>
</evidence>
<dbReference type="RefSeq" id="XP_013087873.2">
    <property type="nucleotide sequence ID" value="XM_013232419.2"/>
</dbReference>
<dbReference type="GO" id="GO:0005783">
    <property type="term" value="C:endoplasmic reticulum"/>
    <property type="evidence" value="ECO:0007669"/>
    <property type="project" value="TreeGrafter"/>
</dbReference>
<accession>A0A2C9JXM0</accession>
<evidence type="ECO:0000259" key="6">
    <source>
        <dbReference type="PROSITE" id="PS50089"/>
    </source>
</evidence>
<dbReference type="PROSITE" id="PS50089">
    <property type="entry name" value="ZF_RING_2"/>
    <property type="match status" value="1"/>
</dbReference>
<dbReference type="GO" id="GO:0004842">
    <property type="term" value="F:ubiquitin-protein transferase activity"/>
    <property type="evidence" value="ECO:0007669"/>
    <property type="project" value="InterPro"/>
</dbReference>
<feature type="transmembrane region" description="Helical" evidence="5">
    <location>
        <begin position="426"/>
        <end position="443"/>
    </location>
</feature>